<evidence type="ECO:0000313" key="2">
    <source>
        <dbReference type="Proteomes" id="UP000279600"/>
    </source>
</evidence>
<dbReference type="Proteomes" id="UP000279600">
    <property type="component" value="Chromosome"/>
</dbReference>
<dbReference type="KEGG" id="noj:EJ995_07845"/>
<organism evidence="1 2">
    <name type="scientific">Nonlabens ponticola</name>
    <dbReference type="NCBI Taxonomy" id="2496866"/>
    <lineage>
        <taxon>Bacteria</taxon>
        <taxon>Pseudomonadati</taxon>
        <taxon>Bacteroidota</taxon>
        <taxon>Flavobacteriia</taxon>
        <taxon>Flavobacteriales</taxon>
        <taxon>Flavobacteriaceae</taxon>
        <taxon>Nonlabens</taxon>
    </lineage>
</organism>
<proteinExistence type="predicted"/>
<keyword evidence="2" id="KW-1185">Reference proteome</keyword>
<evidence type="ECO:0000313" key="1">
    <source>
        <dbReference type="EMBL" id="AZQ44146.1"/>
    </source>
</evidence>
<reference evidence="1 2" key="1">
    <citation type="submission" date="2018-12" db="EMBL/GenBank/DDBJ databases">
        <title>Complete genome of Nonlabens sp. MJ115.</title>
        <authorList>
            <person name="Choi H.S."/>
            <person name="Jung J."/>
        </authorList>
    </citation>
    <scope>NUCLEOTIDE SEQUENCE [LARGE SCALE GENOMIC DNA]</scope>
    <source>
        <strain evidence="1 2">MJ115</strain>
    </source>
</reference>
<gene>
    <name evidence="1" type="ORF">EJ995_07845</name>
</gene>
<sequence>MKYSSLLVFIFFIQQASAQKVYEFDHVLEYQYTLVEDFVKPGNDTEYPVTKLYLTNSATSDYYALLMPHDNENYMIYMFDRNGLKSESKMKKADFIKAEFISIPCRDVDPLSNPFKDVIEYTAYNQINDTTINNVVHERWILKHTDQTKVDSEKLASIAYILNPKMKYHAPLLPFATEYEMLKAGFKAPKSLHLERKTINYDKRVSKIERFIEAKKIDKKIIIQSICDYTQMK</sequence>
<dbReference type="AlphaFoldDB" id="A0A3S9MXZ9"/>
<dbReference type="EMBL" id="CP034549">
    <property type="protein sequence ID" value="AZQ44146.1"/>
    <property type="molecule type" value="Genomic_DNA"/>
</dbReference>
<accession>A0A3S9MXZ9</accession>
<dbReference type="OrthoDB" id="1430565at2"/>
<dbReference type="RefSeq" id="WP_126447295.1">
    <property type="nucleotide sequence ID" value="NZ_CP034549.1"/>
</dbReference>
<name>A0A3S9MXZ9_9FLAO</name>
<protein>
    <recommendedName>
        <fullName evidence="3">DUF4412 domain-containing protein</fullName>
    </recommendedName>
</protein>
<evidence type="ECO:0008006" key="3">
    <source>
        <dbReference type="Google" id="ProtNLM"/>
    </source>
</evidence>